<comment type="caution">
    <text evidence="10">The sequence shown here is derived from an EMBL/GenBank/DDBJ whole genome shotgun (WGS) entry which is preliminary data.</text>
</comment>
<dbReference type="GO" id="GO:0005524">
    <property type="term" value="F:ATP binding"/>
    <property type="evidence" value="ECO:0007669"/>
    <property type="project" value="UniProtKB-KW"/>
</dbReference>
<keyword evidence="3" id="KW-0597">Phosphoprotein</keyword>
<feature type="domain" description="Histidine kinase" evidence="9">
    <location>
        <begin position="456"/>
        <end position="645"/>
    </location>
</feature>
<keyword evidence="11" id="KW-1185">Reference proteome</keyword>
<dbReference type="AlphaFoldDB" id="A0A5C6YNH9"/>
<evidence type="ECO:0000256" key="2">
    <source>
        <dbReference type="ARBA" id="ARBA00012438"/>
    </source>
</evidence>
<evidence type="ECO:0000256" key="7">
    <source>
        <dbReference type="ARBA" id="ARBA00022840"/>
    </source>
</evidence>
<evidence type="ECO:0000259" key="9">
    <source>
        <dbReference type="PROSITE" id="PS50109"/>
    </source>
</evidence>
<evidence type="ECO:0000256" key="4">
    <source>
        <dbReference type="ARBA" id="ARBA00022679"/>
    </source>
</evidence>
<proteinExistence type="predicted"/>
<dbReference type="PROSITE" id="PS50109">
    <property type="entry name" value="HIS_KIN"/>
    <property type="match status" value="1"/>
</dbReference>
<protein>
    <recommendedName>
        <fullName evidence="2">histidine kinase</fullName>
        <ecNumber evidence="2">2.7.13.3</ecNumber>
    </recommendedName>
</protein>
<keyword evidence="8" id="KW-1133">Transmembrane helix</keyword>
<name>A0A5C6YNH9_9FLAO</name>
<dbReference type="PANTHER" id="PTHR41523">
    <property type="entry name" value="TWO-COMPONENT SYSTEM SENSOR PROTEIN"/>
    <property type="match status" value="1"/>
</dbReference>
<keyword evidence="5" id="KW-0547">Nucleotide-binding</keyword>
<evidence type="ECO:0000313" key="11">
    <source>
        <dbReference type="Proteomes" id="UP000321945"/>
    </source>
</evidence>
<dbReference type="PANTHER" id="PTHR41523:SF8">
    <property type="entry name" value="ETHYLENE RESPONSE SENSOR PROTEIN"/>
    <property type="match status" value="1"/>
</dbReference>
<evidence type="ECO:0000256" key="5">
    <source>
        <dbReference type="ARBA" id="ARBA00022741"/>
    </source>
</evidence>
<dbReference type="InterPro" id="IPR036890">
    <property type="entry name" value="HATPase_C_sf"/>
</dbReference>
<evidence type="ECO:0000313" key="10">
    <source>
        <dbReference type="EMBL" id="TXD68437.1"/>
    </source>
</evidence>
<dbReference type="EMBL" id="VORU01000011">
    <property type="protein sequence ID" value="TXD68437.1"/>
    <property type="molecule type" value="Genomic_DNA"/>
</dbReference>
<sequence length="645" mass="74734">MARKRFFKPAKNNIFLFTFCLLFFVLNRQPFFNYITPVLYFAYITIKAMRMFKQISVVLLIIYCQVSIGQNIAVDKEIQKIDTLIEYNQYDKARKKADSLYQVLVKINRGEVLEQRLEVRLQQGIIFDNQFEHKKALEIFLEVAQKAETNNLYRILCISYIKIALQQEKTDNFYLAYDYIKAARKIADKYKFTDLYSKIYIRYSFLHRYIGDVEDTNVNQGLNQRLLDKGFIGSIDSAVYYADKSIEYATMFNNVSDLKDGYLTLGSLYGKNRKNNVSLSTEYFLKALRYDKKLNNTENIGALYRNIAVNYLISGDFNTALKYNDSSYMSYDNVNLFYKYIIPQNRADIFEAMGKTDSAYHYLKIAYVDVVEKYNLEEVGETKKLEEQFQNDKKEAIIKNKNQLLIFILILVIVIAGASVLLILKNRKINTQNKTINKQLEELVTTLDQKQVLLSELQHRVKNNLQHVISILEIQKESIDFNNIDEVIRSNQNRIHSMALLHKKLNISESVNDIDLKRYVTELSELVKESYDTYNKKIQLNISCEVENITIENALPTGLIIVELLSNSIKHAFKDRAVGIITIAITKDESTQKTQLYYADNGNGFDFNTTSKKGLGLEIIVGLIDQLNGEIDSKNNAGFEITISF</sequence>
<evidence type="ECO:0000256" key="8">
    <source>
        <dbReference type="SAM" id="Phobius"/>
    </source>
</evidence>
<dbReference type="GO" id="GO:0004673">
    <property type="term" value="F:protein histidine kinase activity"/>
    <property type="evidence" value="ECO:0007669"/>
    <property type="project" value="UniProtKB-EC"/>
</dbReference>
<dbReference type="Gene3D" id="3.30.565.10">
    <property type="entry name" value="Histidine kinase-like ATPase, C-terminal domain"/>
    <property type="match status" value="1"/>
</dbReference>
<feature type="transmembrane region" description="Helical" evidence="8">
    <location>
        <begin position="404"/>
        <end position="424"/>
    </location>
</feature>
<evidence type="ECO:0000256" key="1">
    <source>
        <dbReference type="ARBA" id="ARBA00000085"/>
    </source>
</evidence>
<dbReference type="Pfam" id="PF07568">
    <property type="entry name" value="HisKA_2"/>
    <property type="match status" value="1"/>
</dbReference>
<accession>A0A5C6YNH9</accession>
<keyword evidence="8" id="KW-0472">Membrane</keyword>
<dbReference type="Gene3D" id="1.25.40.10">
    <property type="entry name" value="Tetratricopeptide repeat domain"/>
    <property type="match status" value="1"/>
</dbReference>
<dbReference type="EC" id="2.7.13.3" evidence="2"/>
<comment type="catalytic activity">
    <reaction evidence="1">
        <text>ATP + protein L-histidine = ADP + protein N-phospho-L-histidine.</text>
        <dbReference type="EC" id="2.7.13.3"/>
    </reaction>
</comment>
<keyword evidence="4" id="KW-0808">Transferase</keyword>
<dbReference type="InterPro" id="IPR011990">
    <property type="entry name" value="TPR-like_helical_dom_sf"/>
</dbReference>
<keyword evidence="6 10" id="KW-0418">Kinase</keyword>
<reference evidence="10 11" key="1">
    <citation type="submission" date="2019-08" db="EMBL/GenBank/DDBJ databases">
        <title>Genome of Aequorivita lipolytica Y10-2 (type strain).</title>
        <authorList>
            <person name="Bowman J.P."/>
        </authorList>
    </citation>
    <scope>NUCLEOTIDE SEQUENCE [LARGE SCALE GENOMIC DNA]</scope>
    <source>
        <strain evidence="10 11">Y10-2</strain>
    </source>
</reference>
<dbReference type="OrthoDB" id="9767435at2"/>
<evidence type="ECO:0000256" key="3">
    <source>
        <dbReference type="ARBA" id="ARBA00022553"/>
    </source>
</evidence>
<dbReference type="Gene3D" id="3.30.450.20">
    <property type="entry name" value="PAS domain"/>
    <property type="match status" value="1"/>
</dbReference>
<dbReference type="InterPro" id="IPR011495">
    <property type="entry name" value="Sig_transdc_His_kin_sub2_dim/P"/>
</dbReference>
<dbReference type="InterPro" id="IPR005467">
    <property type="entry name" value="His_kinase_dom"/>
</dbReference>
<dbReference type="SUPFAM" id="SSF55874">
    <property type="entry name" value="ATPase domain of HSP90 chaperone/DNA topoisomerase II/histidine kinase"/>
    <property type="match status" value="1"/>
</dbReference>
<keyword evidence="7" id="KW-0067">ATP-binding</keyword>
<evidence type="ECO:0000256" key="6">
    <source>
        <dbReference type="ARBA" id="ARBA00022777"/>
    </source>
</evidence>
<keyword evidence="8" id="KW-0812">Transmembrane</keyword>
<organism evidence="10 11">
    <name type="scientific">Aequorivita lipolytica</name>
    <dbReference type="NCBI Taxonomy" id="153267"/>
    <lineage>
        <taxon>Bacteria</taxon>
        <taxon>Pseudomonadati</taxon>
        <taxon>Bacteroidota</taxon>
        <taxon>Flavobacteriia</taxon>
        <taxon>Flavobacteriales</taxon>
        <taxon>Flavobacteriaceae</taxon>
        <taxon>Aequorivita</taxon>
    </lineage>
</organism>
<gene>
    <name evidence="10" type="ORF">ESV24_12215</name>
</gene>
<dbReference type="SUPFAM" id="SSF48452">
    <property type="entry name" value="TPR-like"/>
    <property type="match status" value="2"/>
</dbReference>
<dbReference type="Proteomes" id="UP000321945">
    <property type="component" value="Unassembled WGS sequence"/>
</dbReference>